<dbReference type="RefSeq" id="WP_345351983.1">
    <property type="nucleotide sequence ID" value="NZ_BAABFB010000075.1"/>
</dbReference>
<comment type="caution">
    <text evidence="6">The sequence shown here is derived from an EMBL/GenBank/DDBJ whole genome shotgun (WGS) entry which is preliminary data.</text>
</comment>
<proteinExistence type="inferred from homology"/>
<dbReference type="SUPFAM" id="SSF52279">
    <property type="entry name" value="Beta-D-glucan exohydrolase, C-terminal domain"/>
    <property type="match status" value="1"/>
</dbReference>
<dbReference type="InterPro" id="IPR050288">
    <property type="entry name" value="Cellulose_deg_GH3"/>
</dbReference>
<dbReference type="PRINTS" id="PR00133">
    <property type="entry name" value="GLHYDRLASE3"/>
</dbReference>
<feature type="domain" description="Fibronectin type III-like" evidence="5">
    <location>
        <begin position="583"/>
        <end position="653"/>
    </location>
</feature>
<evidence type="ECO:0000256" key="3">
    <source>
        <dbReference type="ARBA" id="ARBA00023277"/>
    </source>
</evidence>
<dbReference type="PANTHER" id="PTHR42715">
    <property type="entry name" value="BETA-GLUCOSIDASE"/>
    <property type="match status" value="1"/>
</dbReference>
<dbReference type="SUPFAM" id="SSF51445">
    <property type="entry name" value="(Trans)glycosidases"/>
    <property type="match status" value="1"/>
</dbReference>
<evidence type="ECO:0000313" key="6">
    <source>
        <dbReference type="EMBL" id="GAA4489003.1"/>
    </source>
</evidence>
<dbReference type="InterPro" id="IPR019800">
    <property type="entry name" value="Glyco_hydro_3_AS"/>
</dbReference>
<dbReference type="InterPro" id="IPR013783">
    <property type="entry name" value="Ig-like_fold"/>
</dbReference>
<name>A0ABP8PL28_9NOCA</name>
<dbReference type="Pfam" id="PF01915">
    <property type="entry name" value="Glyco_hydro_3_C"/>
    <property type="match status" value="1"/>
</dbReference>
<dbReference type="Gene3D" id="3.20.20.300">
    <property type="entry name" value="Glycoside hydrolase, family 3, N-terminal domain"/>
    <property type="match status" value="1"/>
</dbReference>
<dbReference type="EMBL" id="BAABFB010000075">
    <property type="protein sequence ID" value="GAA4489003.1"/>
    <property type="molecule type" value="Genomic_DNA"/>
</dbReference>
<evidence type="ECO:0000256" key="1">
    <source>
        <dbReference type="ARBA" id="ARBA00005336"/>
    </source>
</evidence>
<evidence type="ECO:0000259" key="5">
    <source>
        <dbReference type="SMART" id="SM01217"/>
    </source>
</evidence>
<dbReference type="InterPro" id="IPR036962">
    <property type="entry name" value="Glyco_hydro_3_N_sf"/>
</dbReference>
<dbReference type="PROSITE" id="PS00775">
    <property type="entry name" value="GLYCOSYL_HYDROL_F3"/>
    <property type="match status" value="1"/>
</dbReference>
<dbReference type="Pfam" id="PF00933">
    <property type="entry name" value="Glyco_hydro_3"/>
    <property type="match status" value="1"/>
</dbReference>
<gene>
    <name evidence="6" type="ORF">GCM10023094_49820</name>
</gene>
<keyword evidence="2 4" id="KW-0378">Hydrolase</keyword>
<dbReference type="SMART" id="SM01217">
    <property type="entry name" value="Fn3_like"/>
    <property type="match status" value="1"/>
</dbReference>
<protein>
    <submittedName>
        <fullName evidence="6">Glycoside hydrolase family 3 C-terminal domain-containing protein</fullName>
    </submittedName>
</protein>
<dbReference type="InterPro" id="IPR001764">
    <property type="entry name" value="Glyco_hydro_3_N"/>
</dbReference>
<evidence type="ECO:0000256" key="2">
    <source>
        <dbReference type="ARBA" id="ARBA00022801"/>
    </source>
</evidence>
<keyword evidence="3" id="KW-0119">Carbohydrate metabolism</keyword>
<dbReference type="Gene3D" id="3.40.50.1700">
    <property type="entry name" value="Glycoside hydrolase family 3 C-terminal domain"/>
    <property type="match status" value="1"/>
</dbReference>
<dbReference type="InterPro" id="IPR017853">
    <property type="entry name" value="GH"/>
</dbReference>
<dbReference type="Gene3D" id="2.60.40.10">
    <property type="entry name" value="Immunoglobulins"/>
    <property type="match status" value="1"/>
</dbReference>
<accession>A0ABP8PL28</accession>
<dbReference type="InterPro" id="IPR026891">
    <property type="entry name" value="Fn3-like"/>
</dbReference>
<sequence>MAHQTHSDVVPGLSRARKAALTTGADFWHTVAAPEAGIASIMLTDGPHGLRKQSEGGDALGLGDSVPATCFPPAVGLGSSWNVGLIRTVGIALGTEARAQGVSVLLGPGVNIRRSPLCGRNFEYYSEDPYLAGVLGAAWVQGVQSRGVAASLKHFAANNQETDRMRIDVRVDERTLREIYLPAFERIVTTAAPWTVMCSYNRINGTYASENRWLLTEVLRDDWGFDGLVMSDWGAVNDRPRALAAGLDLTMPAAAGDERVVAAVESGELDEATLDEAVRRLLTLIDRTERTGEPPSDADADAHHDLAALAATESAVLLRNEGLLPLDVTDLDSVAVIGEFARTPRFQGSGSSQVVPTRVDSAVDALTALGGGTAWARFAPGFRFDGTADPDLVAEAVALAEKSRTVVLFLGLPTEFESEGFDRTDIDLPANQLALLEAVTAVNPRVAVVLSNGGVVALSGWQDRTQAILEGWLLGQAGGSAIVNLLFGLANPSGRLTETIPVRLSDTPSHLNFPGADGVVVYGERIHVGYRWFDTLDLPVAYPFGFGLSYTTFEYSDLVLTPTEDALEVTFTVANTGDRAGAEVPQVYVRDVESTVDRPVHELKGFAKLLLAPGESRMVTIRLDDRAFAYWSSRERRWVVEAGDFEIRVGASSRDIRLAGTFASPGDGVLPTLTGMSSLSEWFAHPIGGPLLMQALASGTDGARFDTVDPLVAKMAAGTPLTKLAAFVPGMSGDLVDELVETVRARTPRP</sequence>
<keyword evidence="4" id="KW-0326">Glycosidase</keyword>
<dbReference type="Proteomes" id="UP001501183">
    <property type="component" value="Unassembled WGS sequence"/>
</dbReference>
<evidence type="ECO:0000313" key="7">
    <source>
        <dbReference type="Proteomes" id="UP001501183"/>
    </source>
</evidence>
<dbReference type="PANTHER" id="PTHR42715:SF10">
    <property type="entry name" value="BETA-GLUCOSIDASE"/>
    <property type="match status" value="1"/>
</dbReference>
<dbReference type="GO" id="GO:0016787">
    <property type="term" value="F:hydrolase activity"/>
    <property type="evidence" value="ECO:0007669"/>
    <property type="project" value="UniProtKB-KW"/>
</dbReference>
<reference evidence="7" key="1">
    <citation type="journal article" date="2019" name="Int. J. Syst. Evol. Microbiol.">
        <title>The Global Catalogue of Microorganisms (GCM) 10K type strain sequencing project: providing services to taxonomists for standard genome sequencing and annotation.</title>
        <authorList>
            <consortium name="The Broad Institute Genomics Platform"/>
            <consortium name="The Broad Institute Genome Sequencing Center for Infectious Disease"/>
            <person name="Wu L."/>
            <person name="Ma J."/>
        </authorList>
    </citation>
    <scope>NUCLEOTIDE SEQUENCE [LARGE SCALE GENOMIC DNA]</scope>
    <source>
        <strain evidence="7">JCM 32206</strain>
    </source>
</reference>
<comment type="similarity">
    <text evidence="1 4">Belongs to the glycosyl hydrolase 3 family.</text>
</comment>
<keyword evidence="7" id="KW-1185">Reference proteome</keyword>
<evidence type="ECO:0000256" key="4">
    <source>
        <dbReference type="RuleBase" id="RU361161"/>
    </source>
</evidence>
<dbReference type="Pfam" id="PF14310">
    <property type="entry name" value="Fn3-like"/>
    <property type="match status" value="1"/>
</dbReference>
<dbReference type="InterPro" id="IPR036881">
    <property type="entry name" value="Glyco_hydro_3_C_sf"/>
</dbReference>
<organism evidence="6 7">
    <name type="scientific">Rhodococcus olei</name>
    <dbReference type="NCBI Taxonomy" id="2161675"/>
    <lineage>
        <taxon>Bacteria</taxon>
        <taxon>Bacillati</taxon>
        <taxon>Actinomycetota</taxon>
        <taxon>Actinomycetes</taxon>
        <taxon>Mycobacteriales</taxon>
        <taxon>Nocardiaceae</taxon>
        <taxon>Rhodococcus</taxon>
    </lineage>
</organism>
<dbReference type="InterPro" id="IPR002772">
    <property type="entry name" value="Glyco_hydro_3_C"/>
</dbReference>